<dbReference type="PROSITE" id="PS00113">
    <property type="entry name" value="ADENYLATE_KINASE"/>
    <property type="match status" value="1"/>
</dbReference>
<sequence>MLDPVTGQTYPSAQVLFSKRRIAEIKAGLGGEDDNGSDEDEEEEAAEEEEDKSDEGSDAGSEDGEHEEKDEEDEDEKKRKKKGKGNEKSGPTWTIIQQDILDRLIKRPEDTLISVQSQLRAYAHHSAALDALCDKHFDVLHRIELDATQHPDALFDDAMERIDSLGYSMHFKAVAPKGLQVPEGGFRGLQEPDIIKQLSSTQLEDGEPRREISMWGRYCPVTFTDDGTLVQASTFNFPASYRGSLYFLQSETHLARFLANPDKFLARPPKVSNLRLCILGGPFSGKSTQAKLVARIYNLLYVSVDEILRDWDSHPDQAKLMKEVPLYGKIARKLRSGKTLPADMQVSIIKTTLVEAEAKGLKYDGWVLDGFPRTVDQVQALTANEIIPQYVVVLNNDINDESVRTRHELFKTSIRTGRPTTAVSSAPPVTRPAETADFEIQAFPFFDNLYNGFREEYNEVIKTLEEAEASVVTVQAELEVPTVLSMVQGAIDPFLPKATLLTPKHLAELPPDIELGYTKDYCPYTLRESNVLQKGNPQLAVKYEGRYYYFSSEEARTAFVLEPHNYVTSRVPMVPPPPRIAILGAPGSGRATCLKALSSYNVPIVNFEDYIKHFAAKQEPGLREEIEYTIRENAGMLSPPVLFEILQSLFVTEPYCKTGFLLSHFPRNKLEAETLLKHNFHLDAFVILNLTPEVAIHRLLATRRKQAETELLARAAEGGDPAIVRKVQDAIRKGAGGDDDEEDAGDEDDEEAAEWKLRSDEDMKEEIVDTTEKETSLIGDVTATLDGLSSIPVINIDANKYARVVISNVKRKLKPYLDDRKSLFAPTKGLKRKAAEKLLEYGVKTYSPFGRYDPVALHNGQPSSSKTVGNIPVTFKDFIYFCLNKANSQDLVQNALTFTSQPAQQPNTLIPVPLQVIILGSPKSGKTTLAQKIAEETGAVFLSVAVIVEMLRGEGGRVGVEEGGVGIGEKIMEVLHRGGTIPVDLVTEGIRVVTSRAGCQSKGWVLDGYPLTIQQTQALEKAGIYPQIVINLTISNDETVRRTEQDRQADVSTTPPTPHLNFNITADLRSASLQPHLQQIQDLYTTAYANWATVDGTSSKWAIKEKVVRMLEDGVKKRRAYLDLKSRGLAAPIHKTSLPLLHITLQTGKFKTYCPVCLIDSSHLVQSSLTTEFMAEYKGRYYSAHSTEHLETFLKEPEKYVNGRDLPAGLPSRIAKEGVKAMFPKGLEIGGYCPVTFVEGGGRFESIVPGDENFVAEYEGKLYAMASEEKVETFMRTPDPYTNIRLPTKLPPKHAPLNIATLPLTGYLEQTVADALIAGLNAVGKAKPKYPYRSVAESACQYLGLWLKANNPNSKPYTRATFAKKLKQFTDRCDLIGSLSEGFARSGGAYVEKDVMGAEFEKKVGELLRLAPTTSSNGSSVSLAAVELGRGRSVGSLSKMNPLPAVGSQRVS</sequence>
<feature type="region of interest" description="Disordered" evidence="5">
    <location>
        <begin position="734"/>
        <end position="754"/>
    </location>
</feature>
<reference evidence="6" key="1">
    <citation type="submission" date="2020-05" db="EMBL/GenBank/DDBJ databases">
        <title>Phylogenomic resolution of chytrid fungi.</title>
        <authorList>
            <person name="Stajich J.E."/>
            <person name="Amses K."/>
            <person name="Simmons R."/>
            <person name="Seto K."/>
            <person name="Myers J."/>
            <person name="Bonds A."/>
            <person name="Quandt C.A."/>
            <person name="Barry K."/>
            <person name="Liu P."/>
            <person name="Grigoriev I."/>
            <person name="Longcore J.E."/>
            <person name="James T.Y."/>
        </authorList>
    </citation>
    <scope>NUCLEOTIDE SEQUENCE</scope>
    <source>
        <strain evidence="6">JEL0318</strain>
    </source>
</reference>
<dbReference type="EMBL" id="JADGJD010000291">
    <property type="protein sequence ID" value="KAJ3052473.1"/>
    <property type="molecule type" value="Genomic_DNA"/>
</dbReference>
<dbReference type="CDD" id="cd01428">
    <property type="entry name" value="ADK"/>
    <property type="match status" value="1"/>
</dbReference>
<keyword evidence="7" id="KW-1185">Reference proteome</keyword>
<dbReference type="InterPro" id="IPR027417">
    <property type="entry name" value="P-loop_NTPase"/>
</dbReference>
<keyword evidence="4" id="KW-0175">Coiled coil</keyword>
<dbReference type="Gene3D" id="1.20.890.10">
    <property type="entry name" value="cAMP-dependent protein kinase regulatory subunit, dimerization-anchoring domain"/>
    <property type="match status" value="1"/>
</dbReference>
<dbReference type="InterPro" id="IPR033690">
    <property type="entry name" value="Adenylat_kinase_CS"/>
</dbReference>
<organism evidence="6 7">
    <name type="scientific">Rhizophlyctis rosea</name>
    <dbReference type="NCBI Taxonomy" id="64517"/>
    <lineage>
        <taxon>Eukaryota</taxon>
        <taxon>Fungi</taxon>
        <taxon>Fungi incertae sedis</taxon>
        <taxon>Chytridiomycota</taxon>
        <taxon>Chytridiomycota incertae sedis</taxon>
        <taxon>Chytridiomycetes</taxon>
        <taxon>Rhizophlyctidales</taxon>
        <taxon>Rhizophlyctidaceae</taxon>
        <taxon>Rhizophlyctis</taxon>
    </lineage>
</organism>
<proteinExistence type="predicted"/>
<evidence type="ECO:0000313" key="7">
    <source>
        <dbReference type="Proteomes" id="UP001212841"/>
    </source>
</evidence>
<keyword evidence="3 6" id="KW-0418">Kinase</keyword>
<dbReference type="Gene3D" id="3.40.50.300">
    <property type="entry name" value="P-loop containing nucleotide triphosphate hydrolases"/>
    <property type="match status" value="3"/>
</dbReference>
<dbReference type="GO" id="GO:0006139">
    <property type="term" value="P:nucleobase-containing compound metabolic process"/>
    <property type="evidence" value="ECO:0007669"/>
    <property type="project" value="InterPro"/>
</dbReference>
<gene>
    <name evidence="6" type="primary">AKD1</name>
    <name evidence="6" type="ORF">HK097_006207</name>
</gene>
<dbReference type="GO" id="GO:0005524">
    <property type="term" value="F:ATP binding"/>
    <property type="evidence" value="ECO:0007669"/>
    <property type="project" value="InterPro"/>
</dbReference>
<dbReference type="InterPro" id="IPR000850">
    <property type="entry name" value="Adenylat/UMP-CMP_kin"/>
</dbReference>
<comment type="caution">
    <text evidence="6">The sequence shown here is derived from an EMBL/GenBank/DDBJ whole genome shotgun (WGS) entry which is preliminary data.</text>
</comment>
<evidence type="ECO:0000256" key="1">
    <source>
        <dbReference type="ARBA" id="ARBA00022679"/>
    </source>
</evidence>
<keyword evidence="2" id="KW-0547">Nucleotide-binding</keyword>
<evidence type="ECO:0000313" key="6">
    <source>
        <dbReference type="EMBL" id="KAJ3052473.1"/>
    </source>
</evidence>
<feature type="coiled-coil region" evidence="4">
    <location>
        <begin position="450"/>
        <end position="477"/>
    </location>
</feature>
<accession>A0AAD5SD00</accession>
<feature type="compositionally biased region" description="Acidic residues" evidence="5">
    <location>
        <begin position="737"/>
        <end position="752"/>
    </location>
</feature>
<evidence type="ECO:0000256" key="3">
    <source>
        <dbReference type="ARBA" id="ARBA00022777"/>
    </source>
</evidence>
<dbReference type="GO" id="GO:0019205">
    <property type="term" value="F:nucleobase-containing compound kinase activity"/>
    <property type="evidence" value="ECO:0007669"/>
    <property type="project" value="InterPro"/>
</dbReference>
<name>A0AAD5SD00_9FUNG</name>
<keyword evidence="1" id="KW-0808">Transferase</keyword>
<dbReference type="Proteomes" id="UP001212841">
    <property type="component" value="Unassembled WGS sequence"/>
</dbReference>
<dbReference type="PANTHER" id="PTHR23359">
    <property type="entry name" value="NUCLEOTIDE KINASE"/>
    <property type="match status" value="1"/>
</dbReference>
<dbReference type="Pfam" id="PF00406">
    <property type="entry name" value="ADK"/>
    <property type="match status" value="3"/>
</dbReference>
<dbReference type="PRINTS" id="PR00094">
    <property type="entry name" value="ADENYLTKNASE"/>
</dbReference>
<evidence type="ECO:0000256" key="5">
    <source>
        <dbReference type="SAM" id="MobiDB-lite"/>
    </source>
</evidence>
<evidence type="ECO:0000256" key="2">
    <source>
        <dbReference type="ARBA" id="ARBA00022741"/>
    </source>
</evidence>
<protein>
    <submittedName>
        <fullName evidence="6">Adenylate kinase</fullName>
    </submittedName>
</protein>
<feature type="compositionally biased region" description="Acidic residues" evidence="5">
    <location>
        <begin position="31"/>
        <end position="75"/>
    </location>
</feature>
<dbReference type="SUPFAM" id="SSF52540">
    <property type="entry name" value="P-loop containing nucleoside triphosphate hydrolases"/>
    <property type="match status" value="3"/>
</dbReference>
<evidence type="ECO:0000256" key="4">
    <source>
        <dbReference type="SAM" id="Coils"/>
    </source>
</evidence>
<feature type="region of interest" description="Disordered" evidence="5">
    <location>
        <begin position="27"/>
        <end position="91"/>
    </location>
</feature>